<dbReference type="InterPro" id="IPR003774">
    <property type="entry name" value="AlgH-like"/>
</dbReference>
<proteinExistence type="inferred from homology"/>
<dbReference type="GO" id="GO:0005829">
    <property type="term" value="C:cytosol"/>
    <property type="evidence" value="ECO:0007669"/>
    <property type="project" value="TreeGrafter"/>
</dbReference>
<dbReference type="AlphaFoldDB" id="A0A5C4RYL9"/>
<protein>
    <recommendedName>
        <fullName evidence="2">UPF0301 protein FGF68_08035</fullName>
    </recommendedName>
</protein>
<comment type="similarity">
    <text evidence="1 2">Belongs to the UPF0301 (AlgH) family.</text>
</comment>
<dbReference type="Pfam" id="PF02622">
    <property type="entry name" value="DUF179"/>
    <property type="match status" value="1"/>
</dbReference>
<comment type="caution">
    <text evidence="3">The sequence shown here is derived from an EMBL/GenBank/DDBJ whole genome shotgun (WGS) entry which is preliminary data.</text>
</comment>
<dbReference type="PANTHER" id="PTHR30327:SF1">
    <property type="entry name" value="UPF0301 PROTEIN YQGE"/>
    <property type="match status" value="1"/>
</dbReference>
<dbReference type="RefSeq" id="WP_068867501.1">
    <property type="nucleotide sequence ID" value="NZ_VDCI01000007.1"/>
</dbReference>
<evidence type="ECO:0000256" key="2">
    <source>
        <dbReference type="HAMAP-Rule" id="MF_00758"/>
    </source>
</evidence>
<sequence length="187" mass="20930">MFNEFDQLQAGMLVMASAVMLEQNFRRTVLLMCEHNEDGSVGFILNRPMEVTVGEAVAEFEGIDAPLHMGGPVQVDTVHYLHRRGDVLEDAMEVSPGIFWGGDRQHLNSLLSAGVVQPEEVRFFLGYAGWSPGQLEEEFSEGAWYTTEAARDIVFSDEYERMWSRVVRSKGGDYCFAANSPELPGMN</sequence>
<name>A0A5C4RYL9_PROVB</name>
<accession>A0A5C4RYL9</accession>
<gene>
    <name evidence="3" type="ORF">FGF68_08035</name>
</gene>
<evidence type="ECO:0000313" key="4">
    <source>
        <dbReference type="Proteomes" id="UP000309544"/>
    </source>
</evidence>
<dbReference type="Gene3D" id="3.40.1740.10">
    <property type="entry name" value="VC0467-like"/>
    <property type="match status" value="1"/>
</dbReference>
<dbReference type="HAMAP" id="MF_00758">
    <property type="entry name" value="UPF0301"/>
    <property type="match status" value="1"/>
</dbReference>
<dbReference type="Proteomes" id="UP000309544">
    <property type="component" value="Unassembled WGS sequence"/>
</dbReference>
<keyword evidence="4" id="KW-1185">Reference proteome</keyword>
<organism evidence="3 4">
    <name type="scientific">Prosthecochloris vibrioformis</name>
    <name type="common">Chlorobium vibrioforme</name>
    <dbReference type="NCBI Taxonomy" id="1098"/>
    <lineage>
        <taxon>Bacteria</taxon>
        <taxon>Pseudomonadati</taxon>
        <taxon>Chlorobiota</taxon>
        <taxon>Chlorobiia</taxon>
        <taxon>Chlorobiales</taxon>
        <taxon>Chlorobiaceae</taxon>
        <taxon>Prosthecochloris</taxon>
    </lineage>
</organism>
<evidence type="ECO:0000256" key="1">
    <source>
        <dbReference type="ARBA" id="ARBA00009600"/>
    </source>
</evidence>
<dbReference type="PANTHER" id="PTHR30327">
    <property type="entry name" value="UNCHARACTERIZED PROTEIN YQGE"/>
    <property type="match status" value="1"/>
</dbReference>
<dbReference type="EMBL" id="VDCI01000007">
    <property type="protein sequence ID" value="TNJ36184.1"/>
    <property type="molecule type" value="Genomic_DNA"/>
</dbReference>
<dbReference type="SUPFAM" id="SSF143456">
    <property type="entry name" value="VC0467-like"/>
    <property type="match status" value="1"/>
</dbReference>
<reference evidence="3 4" key="1">
    <citation type="submission" date="2019-05" db="EMBL/GenBank/DDBJ databases">
        <title>Draft Whole-Genome sequence of the green sulfur bacterium Prosthecochloris vibrioformis DSM 260.</title>
        <authorList>
            <person name="Meyer T.E."/>
            <person name="Kyndt J.A."/>
        </authorList>
    </citation>
    <scope>NUCLEOTIDE SEQUENCE [LARGE SCALE GENOMIC DNA]</scope>
    <source>
        <strain evidence="3 4">DSM 260</strain>
    </source>
</reference>
<evidence type="ECO:0000313" key="3">
    <source>
        <dbReference type="EMBL" id="TNJ36184.1"/>
    </source>
</evidence>